<keyword evidence="6 7" id="KW-0472">Membrane</keyword>
<comment type="subcellular location">
    <subcellularLocation>
        <location evidence="1 7">Cell membrane</location>
        <topology evidence="1 7">Multi-pass membrane protein</topology>
    </subcellularLocation>
</comment>
<dbReference type="InterPro" id="IPR002771">
    <property type="entry name" value="Multi_antbiot-R_MarC"/>
</dbReference>
<evidence type="ECO:0000256" key="7">
    <source>
        <dbReference type="RuleBase" id="RU362048"/>
    </source>
</evidence>
<evidence type="ECO:0000256" key="2">
    <source>
        <dbReference type="ARBA" id="ARBA00009784"/>
    </source>
</evidence>
<proteinExistence type="inferred from homology"/>
<dbReference type="AlphaFoldDB" id="A0A2H0TFL5"/>
<evidence type="ECO:0000256" key="5">
    <source>
        <dbReference type="ARBA" id="ARBA00022989"/>
    </source>
</evidence>
<dbReference type="Pfam" id="PF01914">
    <property type="entry name" value="MarC"/>
    <property type="match status" value="1"/>
</dbReference>
<keyword evidence="5 7" id="KW-1133">Transmembrane helix</keyword>
<accession>A0A2H0TFL5</accession>
<dbReference type="PANTHER" id="PTHR33508:SF1">
    <property type="entry name" value="UPF0056 MEMBRANE PROTEIN YHCE"/>
    <property type="match status" value="1"/>
</dbReference>
<evidence type="ECO:0000256" key="4">
    <source>
        <dbReference type="ARBA" id="ARBA00022692"/>
    </source>
</evidence>
<comment type="caution">
    <text evidence="8">The sequence shown here is derived from an EMBL/GenBank/DDBJ whole genome shotgun (WGS) entry which is preliminary data.</text>
</comment>
<dbReference type="PANTHER" id="PTHR33508">
    <property type="entry name" value="UPF0056 MEMBRANE PROTEIN YHCE"/>
    <property type="match status" value="1"/>
</dbReference>
<feature type="transmembrane region" description="Helical" evidence="7">
    <location>
        <begin position="111"/>
        <end position="132"/>
    </location>
</feature>
<name>A0A2H0TFL5_9BACT</name>
<reference evidence="9" key="1">
    <citation type="submission" date="2017-09" db="EMBL/GenBank/DDBJ databases">
        <title>Depth-based differentiation of microbial function through sediment-hosted aquifers and enrichment of novel symbionts in the deep terrestrial subsurface.</title>
        <authorList>
            <person name="Probst A.J."/>
            <person name="Ladd B."/>
            <person name="Jarett J.K."/>
            <person name="Geller-Mcgrath D.E."/>
            <person name="Sieber C.M.K."/>
            <person name="Emerson J.B."/>
            <person name="Anantharaman K."/>
            <person name="Thomas B.C."/>
            <person name="Malmstrom R."/>
            <person name="Stieglmeier M."/>
            <person name="Klingl A."/>
            <person name="Woyke T."/>
            <person name="Ryan C.M."/>
            <person name="Banfield J.F."/>
        </authorList>
    </citation>
    <scope>NUCLEOTIDE SEQUENCE [LARGE SCALE GENOMIC DNA]</scope>
</reference>
<feature type="transmembrane region" description="Helical" evidence="7">
    <location>
        <begin position="176"/>
        <end position="197"/>
    </location>
</feature>
<feature type="transmembrane region" description="Helical" evidence="7">
    <location>
        <begin position="6"/>
        <end position="25"/>
    </location>
</feature>
<dbReference type="GO" id="GO:0005886">
    <property type="term" value="C:plasma membrane"/>
    <property type="evidence" value="ECO:0007669"/>
    <property type="project" value="UniProtKB-SubCell"/>
</dbReference>
<dbReference type="EMBL" id="PFCO01000003">
    <property type="protein sequence ID" value="PIR69734.1"/>
    <property type="molecule type" value="Genomic_DNA"/>
</dbReference>
<keyword evidence="4 7" id="KW-0812">Transmembrane</keyword>
<feature type="transmembrane region" description="Helical" evidence="7">
    <location>
        <begin position="37"/>
        <end position="56"/>
    </location>
</feature>
<comment type="similarity">
    <text evidence="2 7">Belongs to the UPF0056 (MarC) family.</text>
</comment>
<keyword evidence="3" id="KW-1003">Cell membrane</keyword>
<evidence type="ECO:0000256" key="1">
    <source>
        <dbReference type="ARBA" id="ARBA00004651"/>
    </source>
</evidence>
<gene>
    <name evidence="8" type="ORF">COU47_01460</name>
</gene>
<evidence type="ECO:0000256" key="3">
    <source>
        <dbReference type="ARBA" id="ARBA00022475"/>
    </source>
</evidence>
<evidence type="ECO:0000256" key="6">
    <source>
        <dbReference type="ARBA" id="ARBA00023136"/>
    </source>
</evidence>
<evidence type="ECO:0000313" key="8">
    <source>
        <dbReference type="EMBL" id="PIR69734.1"/>
    </source>
</evidence>
<feature type="transmembrane region" description="Helical" evidence="7">
    <location>
        <begin position="76"/>
        <end position="99"/>
    </location>
</feature>
<sequence length="202" mass="22668">MFSSSSAYILAFLALLNPFALFLYLQPVMSALSRKDFLIVLAKASLISFLIFYIFSLTGTFLFEDIFRIHFESFRIFGGIIIFAQAFLFVVQGRLALLGMKESLDDLASEIALPFFVGAGTISVSILIGSEFNAMEGFSVLFLILFINYICIFVLMMLRELFSKKLKVAFDKVMGILLRLSGFFIGAVGLDMVVTGIRRLFF</sequence>
<organism evidence="8 9">
    <name type="scientific">Candidatus Niyogibacteria bacterium CG10_big_fil_rev_8_21_14_0_10_46_36</name>
    <dbReference type="NCBI Taxonomy" id="1974726"/>
    <lineage>
        <taxon>Bacteria</taxon>
        <taxon>Candidatus Niyogiibacteriota</taxon>
    </lineage>
</organism>
<dbReference type="Proteomes" id="UP000231503">
    <property type="component" value="Unassembled WGS sequence"/>
</dbReference>
<protein>
    <recommendedName>
        <fullName evidence="7">UPF0056 membrane protein</fullName>
    </recommendedName>
</protein>
<evidence type="ECO:0000313" key="9">
    <source>
        <dbReference type="Proteomes" id="UP000231503"/>
    </source>
</evidence>
<feature type="transmembrane region" description="Helical" evidence="7">
    <location>
        <begin position="138"/>
        <end position="156"/>
    </location>
</feature>